<reference evidence="13 14" key="1">
    <citation type="submission" date="2024-01" db="EMBL/GenBank/DDBJ databases">
        <title>Novel species of the genus Luteimonas isolated from rivers.</title>
        <authorList>
            <person name="Lu H."/>
        </authorList>
    </citation>
    <scope>NUCLEOTIDE SEQUENCE [LARGE SCALE GENOMIC DNA]</scope>
    <source>
        <strain evidence="13 14">FXH3W</strain>
    </source>
</reference>
<dbReference type="SUPFAM" id="SSF56935">
    <property type="entry name" value="Porins"/>
    <property type="match status" value="1"/>
</dbReference>
<dbReference type="Gene3D" id="2.40.170.20">
    <property type="entry name" value="TonB-dependent receptor, beta-barrel domain"/>
    <property type="match status" value="1"/>
</dbReference>
<evidence type="ECO:0000256" key="2">
    <source>
        <dbReference type="ARBA" id="ARBA00008143"/>
    </source>
</evidence>
<dbReference type="Pfam" id="PF00593">
    <property type="entry name" value="TonB_dep_Rec_b-barrel"/>
    <property type="match status" value="1"/>
</dbReference>
<dbReference type="PROSITE" id="PS51257">
    <property type="entry name" value="PROKAR_LIPOPROTEIN"/>
    <property type="match status" value="1"/>
</dbReference>
<evidence type="ECO:0000259" key="12">
    <source>
        <dbReference type="Pfam" id="PF00593"/>
    </source>
</evidence>
<evidence type="ECO:0000256" key="9">
    <source>
        <dbReference type="ARBA" id="ARBA00023170"/>
    </source>
</evidence>
<comment type="similarity">
    <text evidence="2">Belongs to the TonB-dependent receptor family. Hemoglobin/haptoglobin binding protein subfamily.</text>
</comment>
<keyword evidence="10" id="KW-0998">Cell outer membrane</keyword>
<dbReference type="InterPro" id="IPR036942">
    <property type="entry name" value="Beta-barrel_TonB_sf"/>
</dbReference>
<evidence type="ECO:0000256" key="8">
    <source>
        <dbReference type="ARBA" id="ARBA00023136"/>
    </source>
</evidence>
<keyword evidence="6" id="KW-0732">Signal</keyword>
<comment type="caution">
    <text evidence="13">The sequence shown here is derived from an EMBL/GenBank/DDBJ whole genome shotgun (WGS) entry which is preliminary data.</text>
</comment>
<name>A0ABU7UX00_9GAMM</name>
<feature type="compositionally biased region" description="Polar residues" evidence="11">
    <location>
        <begin position="77"/>
        <end position="86"/>
    </location>
</feature>
<keyword evidence="5" id="KW-0812">Transmembrane</keyword>
<accession>A0ABU7UX00</accession>
<evidence type="ECO:0000256" key="11">
    <source>
        <dbReference type="SAM" id="MobiDB-lite"/>
    </source>
</evidence>
<evidence type="ECO:0000256" key="10">
    <source>
        <dbReference type="ARBA" id="ARBA00023237"/>
    </source>
</evidence>
<protein>
    <submittedName>
        <fullName evidence="13">TonB-dependent receptor</fullName>
    </submittedName>
</protein>
<keyword evidence="7" id="KW-0798">TonB box</keyword>
<evidence type="ECO:0000313" key="13">
    <source>
        <dbReference type="EMBL" id="MEF2155056.1"/>
    </source>
</evidence>
<dbReference type="PANTHER" id="PTHR30069:SF29">
    <property type="entry name" value="HEMOGLOBIN AND HEMOGLOBIN-HAPTOGLOBIN-BINDING PROTEIN 1-RELATED"/>
    <property type="match status" value="1"/>
</dbReference>
<dbReference type="InterPro" id="IPR037066">
    <property type="entry name" value="Plug_dom_sf"/>
</dbReference>
<keyword evidence="4" id="KW-1134">Transmembrane beta strand</keyword>
<dbReference type="Gene3D" id="2.170.130.10">
    <property type="entry name" value="TonB-dependent receptor, plug domain"/>
    <property type="match status" value="1"/>
</dbReference>
<keyword evidence="9 13" id="KW-0675">Receptor</keyword>
<dbReference type="InterPro" id="IPR039426">
    <property type="entry name" value="TonB-dep_rcpt-like"/>
</dbReference>
<evidence type="ECO:0000256" key="7">
    <source>
        <dbReference type="ARBA" id="ARBA00023077"/>
    </source>
</evidence>
<gene>
    <name evidence="13" type="ORF">V3390_02225</name>
</gene>
<dbReference type="EMBL" id="JAZHBO010000001">
    <property type="protein sequence ID" value="MEF2155056.1"/>
    <property type="molecule type" value="Genomic_DNA"/>
</dbReference>
<feature type="domain" description="TonB-dependent receptor-like beta-barrel" evidence="12">
    <location>
        <begin position="297"/>
        <end position="604"/>
    </location>
</feature>
<sequence length="755" mass="82410">MQKRIKHLVWAGVVTVTIACNAGAQDLSRESHRREVERQVREQMGDRLSEDQIAKIVDEMVQSYEASRAKGEPPKQNGETSSQLPTKSVGKVAVRGKATRDRTKTYIDSDKLSNPLDQSVLDVLRRESGLIVVNGSVSIMGLPDSYTQLLVDGKKPPPTFSLRNLRPEEVEYIEIMFGAEADKATEGLAGSINIVLKRRILKRNPVVAVTVSGGTESGISLFGSMNAVGQGGNSFSANATLHRSWQNNESSMRSSAFTLSDGFEDIEDEQVTNVDMIQRNVWLRLNRVLPDSSILQLSLTGYDGRTNFINDYRYPLFRSRGLISDVQTSRSSSRSAAPAAKWSKSLNQNLDLELYVARLETDRTSDSVTSFMNTPSLSISRGSEAETKNSGDITLTYRVRKGTELSAGVSLEDTTWDSHSFVNGGSAEDPVEKGLSTVARRGDGAVFFKLVHSIGERLGLNTGLRYTNWDIEPAHIDGTGVVGGFKGHGLTPSLNIAYQSKEDGRFSLNFARIHSPPGFSQLGTSSLPGFLENNRPFTAWTIGNPDLKASVSDSAVLSWEKKLTARLDTTLRLSSKRIDDGIAQIIASQNGLWVSQAINLPAAKVLSMSGSIKYVLPLAGEGNALTLSHTMIRSKSHIDGIDSNLGIDGENPFFATVGAEVVFKEISGGLDLQFVKGSKSYGGPGIYKERGQSTNMSARISWLATPKLTVTGEIAGPVAGSMHGFRYFARNDEYTSIYDRTKLPMSLSLTMRYQY</sequence>
<comment type="subcellular location">
    <subcellularLocation>
        <location evidence="1">Cell outer membrane</location>
        <topology evidence="1">Multi-pass membrane protein</topology>
    </subcellularLocation>
</comment>
<dbReference type="Proteomes" id="UP001356170">
    <property type="component" value="Unassembled WGS sequence"/>
</dbReference>
<keyword evidence="8" id="KW-0472">Membrane</keyword>
<feature type="region of interest" description="Disordered" evidence="11">
    <location>
        <begin position="65"/>
        <end position="97"/>
    </location>
</feature>
<evidence type="ECO:0000256" key="4">
    <source>
        <dbReference type="ARBA" id="ARBA00022452"/>
    </source>
</evidence>
<organism evidence="13 14">
    <name type="scientific">Aquilutibacter rugosus</name>
    <dbReference type="NCBI Taxonomy" id="3115820"/>
    <lineage>
        <taxon>Bacteria</taxon>
        <taxon>Pseudomonadati</taxon>
        <taxon>Pseudomonadota</taxon>
        <taxon>Gammaproteobacteria</taxon>
        <taxon>Lysobacterales</taxon>
        <taxon>Lysobacteraceae</taxon>
        <taxon>Aquilutibacter</taxon>
    </lineage>
</organism>
<evidence type="ECO:0000256" key="6">
    <source>
        <dbReference type="ARBA" id="ARBA00022729"/>
    </source>
</evidence>
<dbReference type="RefSeq" id="WP_331703196.1">
    <property type="nucleotide sequence ID" value="NZ_JAZHBO010000001.1"/>
</dbReference>
<evidence type="ECO:0000256" key="3">
    <source>
        <dbReference type="ARBA" id="ARBA00022448"/>
    </source>
</evidence>
<dbReference type="PANTHER" id="PTHR30069">
    <property type="entry name" value="TONB-DEPENDENT OUTER MEMBRANE RECEPTOR"/>
    <property type="match status" value="1"/>
</dbReference>
<evidence type="ECO:0000256" key="1">
    <source>
        <dbReference type="ARBA" id="ARBA00004571"/>
    </source>
</evidence>
<keyword evidence="14" id="KW-1185">Reference proteome</keyword>
<proteinExistence type="inferred from homology"/>
<evidence type="ECO:0000313" key="14">
    <source>
        <dbReference type="Proteomes" id="UP001356170"/>
    </source>
</evidence>
<dbReference type="InterPro" id="IPR000531">
    <property type="entry name" value="Beta-barrel_TonB"/>
</dbReference>
<evidence type="ECO:0000256" key="5">
    <source>
        <dbReference type="ARBA" id="ARBA00022692"/>
    </source>
</evidence>
<keyword evidence="3" id="KW-0813">Transport</keyword>